<dbReference type="Gene3D" id="3.30.70.270">
    <property type="match status" value="1"/>
</dbReference>
<reference evidence="3" key="1">
    <citation type="submission" date="2020-10" db="EMBL/GenBank/DDBJ databases">
        <authorList>
            <person name="Gilroy R."/>
        </authorList>
    </citation>
    <scope>NUCLEOTIDE SEQUENCE</scope>
    <source>
        <strain evidence="3">CHK33-4379</strain>
    </source>
</reference>
<feature type="transmembrane region" description="Helical" evidence="1">
    <location>
        <begin position="95"/>
        <end position="112"/>
    </location>
</feature>
<gene>
    <name evidence="3" type="ORF">IAC39_01930</name>
</gene>
<comment type="caution">
    <text evidence="3">The sequence shown here is derived from an EMBL/GenBank/DDBJ whole genome shotgun (WGS) entry which is preliminary data.</text>
</comment>
<keyword evidence="1" id="KW-0812">Transmembrane</keyword>
<dbReference type="Gene3D" id="3.30.450.20">
    <property type="entry name" value="PAS domain"/>
    <property type="match status" value="1"/>
</dbReference>
<feature type="transmembrane region" description="Helical" evidence="1">
    <location>
        <begin position="64"/>
        <end position="83"/>
    </location>
</feature>
<keyword evidence="1" id="KW-0472">Membrane</keyword>
<feature type="transmembrane region" description="Helical" evidence="1">
    <location>
        <begin position="173"/>
        <end position="192"/>
    </location>
</feature>
<proteinExistence type="predicted"/>
<dbReference type="InterPro" id="IPR000160">
    <property type="entry name" value="GGDEF_dom"/>
</dbReference>
<dbReference type="GO" id="GO:0043709">
    <property type="term" value="P:cell adhesion involved in single-species biofilm formation"/>
    <property type="evidence" value="ECO:0007669"/>
    <property type="project" value="TreeGrafter"/>
</dbReference>
<dbReference type="InterPro" id="IPR043128">
    <property type="entry name" value="Rev_trsase/Diguanyl_cyclase"/>
</dbReference>
<dbReference type="PANTHER" id="PTHR45138">
    <property type="entry name" value="REGULATORY COMPONENTS OF SENSORY TRANSDUCTION SYSTEM"/>
    <property type="match status" value="1"/>
</dbReference>
<dbReference type="SMART" id="SM00267">
    <property type="entry name" value="GGDEF"/>
    <property type="match status" value="1"/>
</dbReference>
<accession>A0A9D1GSF8</accession>
<dbReference type="PROSITE" id="PS50887">
    <property type="entry name" value="GGDEF"/>
    <property type="match status" value="1"/>
</dbReference>
<feature type="domain" description="GGDEF" evidence="2">
    <location>
        <begin position="377"/>
        <end position="506"/>
    </location>
</feature>
<dbReference type="Pfam" id="PF00990">
    <property type="entry name" value="GGDEF"/>
    <property type="match status" value="1"/>
</dbReference>
<dbReference type="GO" id="GO:1902201">
    <property type="term" value="P:negative regulation of bacterial-type flagellum-dependent cell motility"/>
    <property type="evidence" value="ECO:0007669"/>
    <property type="project" value="TreeGrafter"/>
</dbReference>
<dbReference type="NCBIfam" id="TIGR00254">
    <property type="entry name" value="GGDEF"/>
    <property type="match status" value="1"/>
</dbReference>
<keyword evidence="1" id="KW-1133">Transmembrane helix</keyword>
<protein>
    <submittedName>
        <fullName evidence="3">GGDEF domain-containing protein</fullName>
    </submittedName>
</protein>
<evidence type="ECO:0000313" key="4">
    <source>
        <dbReference type="Proteomes" id="UP000824136"/>
    </source>
</evidence>
<reference evidence="3" key="2">
    <citation type="journal article" date="2021" name="PeerJ">
        <title>Extensive microbial diversity within the chicken gut microbiome revealed by metagenomics and culture.</title>
        <authorList>
            <person name="Gilroy R."/>
            <person name="Ravi A."/>
            <person name="Getino M."/>
            <person name="Pursley I."/>
            <person name="Horton D.L."/>
            <person name="Alikhan N.F."/>
            <person name="Baker D."/>
            <person name="Gharbi K."/>
            <person name="Hall N."/>
            <person name="Watson M."/>
            <person name="Adriaenssens E.M."/>
            <person name="Foster-Nyarko E."/>
            <person name="Jarju S."/>
            <person name="Secka A."/>
            <person name="Antonio M."/>
            <person name="Oren A."/>
            <person name="Chaudhuri R.R."/>
            <person name="La Ragione R."/>
            <person name="Hildebrand F."/>
            <person name="Pallen M.J."/>
        </authorList>
    </citation>
    <scope>NUCLEOTIDE SEQUENCE</scope>
    <source>
        <strain evidence="3">CHK33-4379</strain>
    </source>
</reference>
<evidence type="ECO:0000256" key="1">
    <source>
        <dbReference type="SAM" id="Phobius"/>
    </source>
</evidence>
<evidence type="ECO:0000259" key="2">
    <source>
        <dbReference type="PROSITE" id="PS50887"/>
    </source>
</evidence>
<sequence>MNIRINPRIKRFDKALRGAFIEKAVAENKMIVRAAMIFIIIAELINIIRVLFLSNSGLGTFNNRVYFTFYIVYFAGAVLVLALDLFARLSSRGSYALYTVAAVSALFWHTFFDMYDIYASDVRGYFNIIIAMFIICSLITIDSWCAIGSLAVCATMFITFLIEHASSGEISNFLSVTLLCMLIHFVRVYALYDRIEKERQIADMRKEIEEQKSFKLSAEQYELLGRQDNNMITFEWDIEKDRVRFSDEWTKNFSDSTDIDGLSKKLESSRILDKGSVPVLKSCIRDIKAGKALQTCDLMLRDRMDTPRWFELRFITQRKLSGRPTYGVGFLFDVTDKKNRITRLEREIQTDRFTGLFNKFSIESYGERMIYELGCDCVFTAIIIDLDGLREINDEYGHPGGDHVIKRLSEIIRQNLPFGARAGRIGGDEFIIMLKCGSVDEAIPVAEKILDGVKAIELDGKPIGASCSIGIAHTRAGELSYGELYRKADEALYEVKRSGKSSIVVV</sequence>
<dbReference type="InterPro" id="IPR029787">
    <property type="entry name" value="Nucleotide_cyclase"/>
</dbReference>
<dbReference type="GO" id="GO:0052621">
    <property type="term" value="F:diguanylate cyclase activity"/>
    <property type="evidence" value="ECO:0007669"/>
    <property type="project" value="TreeGrafter"/>
</dbReference>
<feature type="transmembrane region" description="Helical" evidence="1">
    <location>
        <begin position="30"/>
        <end position="52"/>
    </location>
</feature>
<dbReference type="GO" id="GO:0005886">
    <property type="term" value="C:plasma membrane"/>
    <property type="evidence" value="ECO:0007669"/>
    <property type="project" value="TreeGrafter"/>
</dbReference>
<dbReference type="AlphaFoldDB" id="A0A9D1GSF8"/>
<dbReference type="PANTHER" id="PTHR45138:SF9">
    <property type="entry name" value="DIGUANYLATE CYCLASE DGCM-RELATED"/>
    <property type="match status" value="1"/>
</dbReference>
<evidence type="ECO:0000313" key="3">
    <source>
        <dbReference type="EMBL" id="HIT58469.1"/>
    </source>
</evidence>
<dbReference type="SUPFAM" id="SSF55073">
    <property type="entry name" value="Nucleotide cyclase"/>
    <property type="match status" value="1"/>
</dbReference>
<feature type="transmembrane region" description="Helical" evidence="1">
    <location>
        <begin position="148"/>
        <end position="167"/>
    </location>
</feature>
<name>A0A9D1GSF8_9FIRM</name>
<dbReference type="EMBL" id="DVLL01000009">
    <property type="protein sequence ID" value="HIT58469.1"/>
    <property type="molecule type" value="Genomic_DNA"/>
</dbReference>
<dbReference type="Proteomes" id="UP000824136">
    <property type="component" value="Unassembled WGS sequence"/>
</dbReference>
<feature type="transmembrane region" description="Helical" evidence="1">
    <location>
        <begin position="124"/>
        <end position="141"/>
    </location>
</feature>
<organism evidence="3 4">
    <name type="scientific">Candidatus Faeciplasma pullistercoris</name>
    <dbReference type="NCBI Taxonomy" id="2840800"/>
    <lineage>
        <taxon>Bacteria</taxon>
        <taxon>Bacillati</taxon>
        <taxon>Bacillota</taxon>
        <taxon>Clostridia</taxon>
        <taxon>Eubacteriales</taxon>
        <taxon>Oscillospiraceae</taxon>
        <taxon>Oscillospiraceae incertae sedis</taxon>
        <taxon>Candidatus Faeciplasma</taxon>
    </lineage>
</organism>
<dbReference type="CDD" id="cd01949">
    <property type="entry name" value="GGDEF"/>
    <property type="match status" value="1"/>
</dbReference>
<dbReference type="InterPro" id="IPR050469">
    <property type="entry name" value="Diguanylate_Cyclase"/>
</dbReference>